<keyword evidence="2" id="KW-1185">Reference proteome</keyword>
<dbReference type="SUPFAM" id="SSF50494">
    <property type="entry name" value="Trypsin-like serine proteases"/>
    <property type="match status" value="1"/>
</dbReference>
<dbReference type="EMBL" id="CP071793">
    <property type="protein sequence ID" value="QTD49037.1"/>
    <property type="molecule type" value="Genomic_DNA"/>
</dbReference>
<reference evidence="1" key="1">
    <citation type="submission" date="2021-03" db="EMBL/GenBank/DDBJ databases">
        <title>Acanthopleuribacteraceae sp. M133.</title>
        <authorList>
            <person name="Wang G."/>
        </authorList>
    </citation>
    <scope>NUCLEOTIDE SEQUENCE</scope>
    <source>
        <strain evidence="1">M133</strain>
    </source>
</reference>
<proteinExistence type="predicted"/>
<name>A0A8A4THR2_SULCO</name>
<organism evidence="1 2">
    <name type="scientific">Sulfidibacter corallicola</name>
    <dbReference type="NCBI Taxonomy" id="2818388"/>
    <lineage>
        <taxon>Bacteria</taxon>
        <taxon>Pseudomonadati</taxon>
        <taxon>Acidobacteriota</taxon>
        <taxon>Holophagae</taxon>
        <taxon>Acanthopleuribacterales</taxon>
        <taxon>Acanthopleuribacteraceae</taxon>
        <taxon>Sulfidibacter</taxon>
    </lineage>
</organism>
<gene>
    <name evidence="1" type="ORF">J3U87_25915</name>
</gene>
<dbReference type="RefSeq" id="WP_237378683.1">
    <property type="nucleotide sequence ID" value="NZ_CP071793.1"/>
</dbReference>
<dbReference type="InterPro" id="IPR009003">
    <property type="entry name" value="Peptidase_S1_PA"/>
</dbReference>
<evidence type="ECO:0000313" key="2">
    <source>
        <dbReference type="Proteomes" id="UP000663929"/>
    </source>
</evidence>
<dbReference type="AlphaFoldDB" id="A0A8A4THR2"/>
<dbReference type="KEGG" id="scor:J3U87_25915"/>
<accession>A0A8A4THR2</accession>
<evidence type="ECO:0000313" key="1">
    <source>
        <dbReference type="EMBL" id="QTD49037.1"/>
    </source>
</evidence>
<dbReference type="Proteomes" id="UP000663929">
    <property type="component" value="Chromosome"/>
</dbReference>
<dbReference type="Pfam" id="PF13365">
    <property type="entry name" value="Trypsin_2"/>
    <property type="match status" value="1"/>
</dbReference>
<sequence length="262" mass="28868">MNNKNMFLWFTFSCLGLLVLLAFGSWLAVMMFYSTHDEVLAKVSHEKTPDVGAYPVYAPTFDTQLGEVRAGKAFLGKEPRTNTVYLLSAHHLLGEAGGLPRELAWHEVPEQVRSVRCASDDPTFEPLTFHEVIPIEGARKMDMNSCTQDLLVFRASEDLAPQALPFRTEPIGVDEPVWLYSSVSNDEKTLHLAVVTDVTEDWLEYVYLEDLDLTATSGAPVVDKEGRLVAINLGGYALGGLRGLGNPVSAVRNNLARATQGK</sequence>
<protein>
    <submittedName>
        <fullName evidence="1">Trypsin-like peptidase domain-containing protein</fullName>
    </submittedName>
</protein>